<dbReference type="InterPro" id="IPR001932">
    <property type="entry name" value="PPM-type_phosphatase-like_dom"/>
</dbReference>
<evidence type="ECO:0000256" key="3">
    <source>
        <dbReference type="ARBA" id="ARBA00022912"/>
    </source>
</evidence>
<comment type="similarity">
    <text evidence="4">Belongs to the PP2C family.</text>
</comment>
<dbReference type="GO" id="GO:0046872">
    <property type="term" value="F:metal ion binding"/>
    <property type="evidence" value="ECO:0007669"/>
    <property type="project" value="UniProtKB-KW"/>
</dbReference>
<protein>
    <recommendedName>
        <fullName evidence="6">PPM-type phosphatase domain-containing protein</fullName>
    </recommendedName>
</protein>
<gene>
    <name evidence="7" type="ORF">CLEP1334_LOCUS3328</name>
</gene>
<dbReference type="SUPFAM" id="SSF81606">
    <property type="entry name" value="PP2C-like"/>
    <property type="match status" value="1"/>
</dbReference>
<evidence type="ECO:0000256" key="2">
    <source>
        <dbReference type="ARBA" id="ARBA00022801"/>
    </source>
</evidence>
<dbReference type="Pfam" id="PF00481">
    <property type="entry name" value="PP2C"/>
    <property type="match status" value="1"/>
</dbReference>
<proteinExistence type="inferred from homology"/>
<dbReference type="InterPro" id="IPR036457">
    <property type="entry name" value="PPM-type-like_dom_sf"/>
</dbReference>
<dbReference type="PROSITE" id="PS51746">
    <property type="entry name" value="PPM_2"/>
    <property type="match status" value="1"/>
</dbReference>
<feature type="region of interest" description="Disordered" evidence="5">
    <location>
        <begin position="1"/>
        <end position="101"/>
    </location>
</feature>
<keyword evidence="3 4" id="KW-0904">Protein phosphatase</keyword>
<dbReference type="AlphaFoldDB" id="A0A7S0IPM7"/>
<evidence type="ECO:0000259" key="6">
    <source>
        <dbReference type="PROSITE" id="PS51746"/>
    </source>
</evidence>
<evidence type="ECO:0000313" key="7">
    <source>
        <dbReference type="EMBL" id="CAD8528107.1"/>
    </source>
</evidence>
<evidence type="ECO:0000256" key="5">
    <source>
        <dbReference type="SAM" id="MobiDB-lite"/>
    </source>
</evidence>
<dbReference type="GO" id="GO:0004722">
    <property type="term" value="F:protein serine/threonine phosphatase activity"/>
    <property type="evidence" value="ECO:0007669"/>
    <property type="project" value="InterPro"/>
</dbReference>
<evidence type="ECO:0000256" key="4">
    <source>
        <dbReference type="RuleBase" id="RU003465"/>
    </source>
</evidence>
<name>A0A7S0IPM7_9EUKA</name>
<dbReference type="InterPro" id="IPR015655">
    <property type="entry name" value="PP2C"/>
</dbReference>
<evidence type="ECO:0000256" key="1">
    <source>
        <dbReference type="ARBA" id="ARBA00022723"/>
    </source>
</evidence>
<dbReference type="EMBL" id="HBER01006755">
    <property type="protein sequence ID" value="CAD8528107.1"/>
    <property type="molecule type" value="Transcribed_RNA"/>
</dbReference>
<keyword evidence="2 4" id="KW-0378">Hydrolase</keyword>
<reference evidence="7" key="1">
    <citation type="submission" date="2021-01" db="EMBL/GenBank/DDBJ databases">
        <authorList>
            <person name="Corre E."/>
            <person name="Pelletier E."/>
            <person name="Niang G."/>
            <person name="Scheremetjew M."/>
            <person name="Finn R."/>
            <person name="Kale V."/>
            <person name="Holt S."/>
            <person name="Cochrane G."/>
            <person name="Meng A."/>
            <person name="Brown T."/>
            <person name="Cohen L."/>
        </authorList>
    </citation>
    <scope>NUCLEOTIDE SEQUENCE</scope>
    <source>
        <strain evidence="7">RCC1130</strain>
    </source>
</reference>
<feature type="domain" description="PPM-type phosphatase" evidence="6">
    <location>
        <begin position="114"/>
        <end position="384"/>
    </location>
</feature>
<organism evidence="7">
    <name type="scientific">Calcidiscus leptoporus</name>
    <dbReference type="NCBI Taxonomy" id="127549"/>
    <lineage>
        <taxon>Eukaryota</taxon>
        <taxon>Haptista</taxon>
        <taxon>Haptophyta</taxon>
        <taxon>Prymnesiophyceae</taxon>
        <taxon>Coccolithales</taxon>
        <taxon>Calcidiscaceae</taxon>
        <taxon>Calcidiscus</taxon>
    </lineage>
</organism>
<dbReference type="PROSITE" id="PS01032">
    <property type="entry name" value="PPM_1"/>
    <property type="match status" value="1"/>
</dbReference>
<dbReference type="PANTHER" id="PTHR47992">
    <property type="entry name" value="PROTEIN PHOSPHATASE"/>
    <property type="match status" value="1"/>
</dbReference>
<dbReference type="InterPro" id="IPR000222">
    <property type="entry name" value="PP2C_BS"/>
</dbReference>
<dbReference type="SMART" id="SM00332">
    <property type="entry name" value="PP2Cc"/>
    <property type="match status" value="1"/>
</dbReference>
<keyword evidence="1" id="KW-0479">Metal-binding</keyword>
<dbReference type="SMART" id="SM00331">
    <property type="entry name" value="PP2C_SIG"/>
    <property type="match status" value="1"/>
</dbReference>
<dbReference type="CDD" id="cd00143">
    <property type="entry name" value="PP2Cc"/>
    <property type="match status" value="1"/>
</dbReference>
<sequence length="406" mass="42855">MGQACAKKASVDTPDADKATPSPNSPLKPEPAAVPASEPADQTSGDAASGDEGSPTAGKSKTFRERRLSVAQTRDPTAKGASRNRRLSVYGSGGGEQGPTSLVSPLSACGCKSVAGLEPVPGGSVSKINQDRAVAIYPFLDDKATALFGVFDGHGRVGEQVSQYVIEHLPEELMRHPKIESDACTALRECFVDVDTTLADAVDASVSGTTAIACLLRGNHIWLANCGDSRAIIARQKPKSTALKAIDLSRDQKPDDPVEMRRILQMGGHVTPAGANGSPARVWHNLRGLAMARSIGDHHAATVGVIAEPEVTQYDITDDDVALIVASDGVWELLSSQTVVDILANVKNLDPAEICNNIVEQASYMWKVEEGDYRDDITVVVVTFPWLDSYEDEAAPAAAEAAPTSC</sequence>
<feature type="compositionally biased region" description="Low complexity" evidence="5">
    <location>
        <begin position="30"/>
        <end position="40"/>
    </location>
</feature>
<accession>A0A7S0IPM7</accession>
<dbReference type="Gene3D" id="3.60.40.10">
    <property type="entry name" value="PPM-type phosphatase domain"/>
    <property type="match status" value="1"/>
</dbReference>